<evidence type="ECO:0000313" key="1">
    <source>
        <dbReference type="EMBL" id="RBQ24510.1"/>
    </source>
</evidence>
<organism evidence="1 2">
    <name type="scientific">Candidatus Methanobinarius endosymbioticus</name>
    <dbReference type="NCBI Taxonomy" id="2006182"/>
    <lineage>
        <taxon>Archaea</taxon>
        <taxon>Methanobacteriati</taxon>
        <taxon>Methanobacteriota</taxon>
        <taxon>Methanomada group</taxon>
        <taxon>Methanobacteria</taxon>
        <taxon>Methanobacteriales</taxon>
        <taxon>Methanobacteriaceae</taxon>
        <taxon>Candidatus Methanobinarius</taxon>
    </lineage>
</organism>
<dbReference type="AlphaFoldDB" id="A0A366MFQ2"/>
<reference evidence="1 2" key="1">
    <citation type="submission" date="2018-06" db="EMBL/GenBank/DDBJ databases">
        <title>Genomic insight into two independent archaeal endosymbiosis events.</title>
        <authorList>
            <person name="Lind A.E."/>
            <person name="Lewis W.H."/>
            <person name="Spang A."/>
            <person name="Guy L."/>
            <person name="Embley M.T."/>
            <person name="Ettema T.J.G."/>
        </authorList>
    </citation>
    <scope>NUCLEOTIDE SEQUENCE [LARGE SCALE GENOMIC DNA]</scope>
    <source>
        <strain evidence="1">NOE</strain>
    </source>
</reference>
<evidence type="ECO:0000313" key="2">
    <source>
        <dbReference type="Proteomes" id="UP000253099"/>
    </source>
</evidence>
<dbReference type="EMBL" id="NIZT01000003">
    <property type="protein sequence ID" value="RBQ24510.1"/>
    <property type="molecule type" value="Genomic_DNA"/>
</dbReference>
<name>A0A366MFQ2_9EURY</name>
<protein>
    <submittedName>
        <fullName evidence="1">Uncharacterized protein</fullName>
    </submittedName>
</protein>
<gene>
    <name evidence="1" type="ORF">ALNOE001_01650</name>
</gene>
<sequence>MLLPFFNLSTMDAYNTILDIGSNLDDFDARISNSFIETMTQEGIFYSRALIDFEDLLLAINVSEGNKY</sequence>
<dbReference type="Proteomes" id="UP000253099">
    <property type="component" value="Unassembled WGS sequence"/>
</dbReference>
<comment type="caution">
    <text evidence="1">The sequence shown here is derived from an EMBL/GenBank/DDBJ whole genome shotgun (WGS) entry which is preliminary data.</text>
</comment>
<keyword evidence="2" id="KW-1185">Reference proteome</keyword>
<accession>A0A366MFQ2</accession>
<proteinExistence type="predicted"/>